<keyword evidence="3 5" id="KW-0547">Nucleotide-binding</keyword>
<comment type="pathway">
    <text evidence="5">Purine metabolism; AMP biosynthesis via salvage pathway; AMP from ADP: step 1/1.</text>
</comment>
<dbReference type="SUPFAM" id="SSF52540">
    <property type="entry name" value="P-loop containing nucleoside triphosphate hydrolases"/>
    <property type="match status" value="1"/>
</dbReference>
<evidence type="ECO:0000256" key="7">
    <source>
        <dbReference type="RuleBase" id="RU003331"/>
    </source>
</evidence>
<feature type="binding site" evidence="5">
    <location>
        <position position="31"/>
    </location>
    <ligand>
        <name>AMP</name>
        <dbReference type="ChEBI" id="CHEBI:456215"/>
    </ligand>
</feature>
<feature type="binding site" evidence="5">
    <location>
        <begin position="85"/>
        <end position="88"/>
    </location>
    <ligand>
        <name>AMP</name>
        <dbReference type="ChEBI" id="CHEBI:456215"/>
    </ligand>
</feature>
<dbReference type="InterPro" id="IPR033690">
    <property type="entry name" value="Adenylat_kinase_CS"/>
</dbReference>
<name>A0A2T4UWQ7_9MICO</name>
<feature type="binding site" evidence="5">
    <location>
        <position position="144"/>
    </location>
    <ligand>
        <name>AMP</name>
        <dbReference type="ChEBI" id="CHEBI:456215"/>
    </ligand>
</feature>
<feature type="binding site" evidence="5">
    <location>
        <position position="172"/>
    </location>
    <ligand>
        <name>ATP</name>
        <dbReference type="ChEBI" id="CHEBI:30616"/>
    </ligand>
</feature>
<sequence length="188" mass="20405">MRVIMMGPPGVGKGTQAAILAGTLGVPAISTGELFRAHVADGTDLGRRLRTIVEAGRYVPDEITNALVAERLDESDAQDGFILDGYPRTLAQVAELDRMLRERDVELARAVLLVADTEVVVDRLLSRAVQQKRADDDAEVIRHRISVYEQETAPLEQVYAEAGILVRVDGSAGQDEVARRVAAACRSE</sequence>
<evidence type="ECO:0000256" key="2">
    <source>
        <dbReference type="ARBA" id="ARBA00022727"/>
    </source>
</evidence>
<dbReference type="GO" id="GO:0005737">
    <property type="term" value="C:cytoplasm"/>
    <property type="evidence" value="ECO:0007669"/>
    <property type="project" value="UniProtKB-SubCell"/>
</dbReference>
<dbReference type="GO" id="GO:0004017">
    <property type="term" value="F:AMP kinase activity"/>
    <property type="evidence" value="ECO:0007669"/>
    <property type="project" value="UniProtKB-UniRule"/>
</dbReference>
<evidence type="ECO:0000313" key="9">
    <source>
        <dbReference type="Proteomes" id="UP000241085"/>
    </source>
</evidence>
<evidence type="ECO:0000256" key="6">
    <source>
        <dbReference type="RuleBase" id="RU003330"/>
    </source>
</evidence>
<keyword evidence="5 7" id="KW-0067">ATP-binding</keyword>
<keyword evidence="1 5" id="KW-0808">Transferase</keyword>
<dbReference type="PROSITE" id="PS00113">
    <property type="entry name" value="ADENYLATE_KINASE"/>
    <property type="match status" value="1"/>
</dbReference>
<dbReference type="AlphaFoldDB" id="A0A2T4UWQ7"/>
<evidence type="ECO:0000256" key="4">
    <source>
        <dbReference type="ARBA" id="ARBA00022777"/>
    </source>
</evidence>
<dbReference type="PANTHER" id="PTHR23359">
    <property type="entry name" value="NUCLEOTIDE KINASE"/>
    <property type="match status" value="1"/>
</dbReference>
<dbReference type="PRINTS" id="PR00094">
    <property type="entry name" value="ADENYLTKNASE"/>
</dbReference>
<protein>
    <recommendedName>
        <fullName evidence="5 7">Adenylate kinase</fullName>
        <shortName evidence="5">AK</shortName>
        <ecNumber evidence="5 7">2.7.4.3</ecNumber>
    </recommendedName>
    <alternativeName>
        <fullName evidence="5">ATP-AMP transphosphorylase</fullName>
    </alternativeName>
    <alternativeName>
        <fullName evidence="5">ATP:AMP phosphotransferase</fullName>
    </alternativeName>
    <alternativeName>
        <fullName evidence="5">Adenylate monophosphate kinase</fullName>
    </alternativeName>
</protein>
<dbReference type="EC" id="2.7.4.3" evidence="5 7"/>
<feature type="binding site" evidence="5">
    <location>
        <position position="133"/>
    </location>
    <ligand>
        <name>AMP</name>
        <dbReference type="ChEBI" id="CHEBI:456215"/>
    </ligand>
</feature>
<feature type="binding site" evidence="5">
    <location>
        <begin position="10"/>
        <end position="15"/>
    </location>
    <ligand>
        <name>ATP</name>
        <dbReference type="ChEBI" id="CHEBI:30616"/>
    </ligand>
</feature>
<dbReference type="EMBL" id="PZPL01000001">
    <property type="protein sequence ID" value="PTL73968.1"/>
    <property type="molecule type" value="Genomic_DNA"/>
</dbReference>
<organism evidence="8 9">
    <name type="scientific">Rathayibacter caricis DSM 15933</name>
    <dbReference type="NCBI Taxonomy" id="1328867"/>
    <lineage>
        <taxon>Bacteria</taxon>
        <taxon>Bacillati</taxon>
        <taxon>Actinomycetota</taxon>
        <taxon>Actinomycetes</taxon>
        <taxon>Micrococcales</taxon>
        <taxon>Microbacteriaceae</taxon>
        <taxon>Rathayibacter</taxon>
    </lineage>
</organism>
<comment type="subunit">
    <text evidence="5 7">Monomer.</text>
</comment>
<reference evidence="8 9" key="1">
    <citation type="submission" date="2018-03" db="EMBL/GenBank/DDBJ databases">
        <title>Bacteriophage NCPPB3778 and a type I-E CRISPR drive the evolution of the US Biological Select Agent, Rathayibacter toxicus.</title>
        <authorList>
            <person name="Davis E.W.II."/>
            <person name="Tabima J.F."/>
            <person name="Weisberg A.J."/>
            <person name="Dantas Lopes L."/>
            <person name="Wiseman M.S."/>
            <person name="Wiseman M.S."/>
            <person name="Pupko T."/>
            <person name="Belcher M.S."/>
            <person name="Sechler A.J."/>
            <person name="Tancos M.A."/>
            <person name="Schroeder B.K."/>
            <person name="Murray T.D."/>
            <person name="Luster D.G."/>
            <person name="Schneider W.L."/>
            <person name="Rogers E."/>
            <person name="Andreote F.D."/>
            <person name="Grunwald N.J."/>
            <person name="Putnam M.L."/>
            <person name="Chang J.H."/>
        </authorList>
    </citation>
    <scope>NUCLEOTIDE SEQUENCE [LARGE SCALE GENOMIC DNA]</scope>
    <source>
        <strain evidence="8 9">DSM 15933</strain>
    </source>
</reference>
<accession>A0A2T4UWQ7</accession>
<comment type="caution">
    <text evidence="8">The sequence shown here is derived from an EMBL/GenBank/DDBJ whole genome shotgun (WGS) entry which is preliminary data.</text>
</comment>
<comment type="caution">
    <text evidence="5">Lacks conserved residue(s) required for the propagation of feature annotation.</text>
</comment>
<dbReference type="GO" id="GO:0005524">
    <property type="term" value="F:ATP binding"/>
    <property type="evidence" value="ECO:0007669"/>
    <property type="project" value="UniProtKB-UniRule"/>
</dbReference>
<dbReference type="InterPro" id="IPR000850">
    <property type="entry name" value="Adenylat/UMP-CMP_kin"/>
</dbReference>
<dbReference type="HAMAP" id="MF_00235">
    <property type="entry name" value="Adenylate_kinase_Adk"/>
    <property type="match status" value="1"/>
</dbReference>
<dbReference type="CDD" id="cd01428">
    <property type="entry name" value="ADK"/>
    <property type="match status" value="1"/>
</dbReference>
<dbReference type="Pfam" id="PF00406">
    <property type="entry name" value="ADK"/>
    <property type="match status" value="1"/>
</dbReference>
<proteinExistence type="inferred from homology"/>
<keyword evidence="9" id="KW-1185">Reference proteome</keyword>
<keyword evidence="5" id="KW-0963">Cytoplasm</keyword>
<comment type="similarity">
    <text evidence="5 6">Belongs to the adenylate kinase family.</text>
</comment>
<dbReference type="RefSeq" id="WP_055791888.1">
    <property type="nucleotide sequence ID" value="NZ_PZPL01000001.1"/>
</dbReference>
<dbReference type="NCBIfam" id="NF011105">
    <property type="entry name" value="PRK14532.1"/>
    <property type="match status" value="1"/>
</dbReference>
<keyword evidence="2 5" id="KW-0545">Nucleotide biosynthesis</keyword>
<evidence type="ECO:0000313" key="8">
    <source>
        <dbReference type="EMBL" id="PTL73968.1"/>
    </source>
</evidence>
<dbReference type="NCBIfam" id="NF011100">
    <property type="entry name" value="PRK14527.1"/>
    <property type="match status" value="1"/>
</dbReference>
<comment type="subcellular location">
    <subcellularLocation>
        <location evidence="5 7">Cytoplasm</location>
    </subcellularLocation>
</comment>
<comment type="domain">
    <text evidence="5">Consists of three domains, a large central CORE domain and two small peripheral domains, NMPbind and LID, which undergo movements during catalysis. The LID domain closes over the site of phosphoryl transfer upon ATP binding. Assembling and dissambling the active center during each catalytic cycle provides an effective means to prevent ATP hydrolysis.</text>
</comment>
<comment type="catalytic activity">
    <reaction evidence="5 7">
        <text>AMP + ATP = 2 ADP</text>
        <dbReference type="Rhea" id="RHEA:12973"/>
        <dbReference type="ChEBI" id="CHEBI:30616"/>
        <dbReference type="ChEBI" id="CHEBI:456215"/>
        <dbReference type="ChEBI" id="CHEBI:456216"/>
        <dbReference type="EC" id="2.7.4.3"/>
    </reaction>
</comment>
<feature type="binding site" evidence="5">
    <location>
        <position position="127"/>
    </location>
    <ligand>
        <name>ATP</name>
        <dbReference type="ChEBI" id="CHEBI:30616"/>
    </ligand>
</feature>
<dbReference type="InterPro" id="IPR027417">
    <property type="entry name" value="P-loop_NTPase"/>
</dbReference>
<dbReference type="Gene3D" id="3.40.50.300">
    <property type="entry name" value="P-loop containing nucleotide triphosphate hydrolases"/>
    <property type="match status" value="1"/>
</dbReference>
<evidence type="ECO:0000256" key="5">
    <source>
        <dbReference type="HAMAP-Rule" id="MF_00235"/>
    </source>
</evidence>
<dbReference type="NCBIfam" id="NF001381">
    <property type="entry name" value="PRK00279.1-3"/>
    <property type="match status" value="1"/>
</dbReference>
<evidence type="ECO:0000256" key="1">
    <source>
        <dbReference type="ARBA" id="ARBA00022679"/>
    </source>
</evidence>
<feature type="binding site" evidence="5">
    <location>
        <begin position="57"/>
        <end position="59"/>
    </location>
    <ligand>
        <name>AMP</name>
        <dbReference type="ChEBI" id="CHEBI:456215"/>
    </ligand>
</feature>
<evidence type="ECO:0000256" key="3">
    <source>
        <dbReference type="ARBA" id="ARBA00022741"/>
    </source>
</evidence>
<dbReference type="Proteomes" id="UP000241085">
    <property type="component" value="Unassembled WGS sequence"/>
</dbReference>
<keyword evidence="4 5" id="KW-0418">Kinase</keyword>
<gene>
    <name evidence="5" type="primary">adk</name>
    <name evidence="8" type="ORF">C1I63_14705</name>
</gene>
<comment type="function">
    <text evidence="5">Catalyzes the reversible transfer of the terminal phosphate group between ATP and AMP. Plays an important role in cellular energy homeostasis and in adenine nucleotide metabolism.</text>
</comment>
<dbReference type="GO" id="GO:0044209">
    <property type="term" value="P:AMP salvage"/>
    <property type="evidence" value="ECO:0007669"/>
    <property type="project" value="UniProtKB-UniRule"/>
</dbReference>
<dbReference type="UniPathway" id="UPA00588">
    <property type="reaction ID" value="UER00649"/>
</dbReference>
<feature type="binding site" evidence="5">
    <location>
        <position position="36"/>
    </location>
    <ligand>
        <name>AMP</name>
        <dbReference type="ChEBI" id="CHEBI:456215"/>
    </ligand>
</feature>
<feature type="binding site" evidence="5">
    <location>
        <position position="92"/>
    </location>
    <ligand>
        <name>AMP</name>
        <dbReference type="ChEBI" id="CHEBI:456215"/>
    </ligand>
</feature>
<feature type="region of interest" description="NMP" evidence="5">
    <location>
        <begin position="30"/>
        <end position="59"/>
    </location>
</feature>